<reference evidence="8 9" key="1">
    <citation type="journal article" date="2016" name="Nat. Commun.">
        <title>Ectomycorrhizal ecology is imprinted in the genome of the dominant symbiotic fungus Cenococcum geophilum.</title>
        <authorList>
            <consortium name="DOE Joint Genome Institute"/>
            <person name="Peter M."/>
            <person name="Kohler A."/>
            <person name="Ohm R.A."/>
            <person name="Kuo A."/>
            <person name="Krutzmann J."/>
            <person name="Morin E."/>
            <person name="Arend M."/>
            <person name="Barry K.W."/>
            <person name="Binder M."/>
            <person name="Choi C."/>
            <person name="Clum A."/>
            <person name="Copeland A."/>
            <person name="Grisel N."/>
            <person name="Haridas S."/>
            <person name="Kipfer T."/>
            <person name="LaButti K."/>
            <person name="Lindquist E."/>
            <person name="Lipzen A."/>
            <person name="Maire R."/>
            <person name="Meier B."/>
            <person name="Mihaltcheva S."/>
            <person name="Molinier V."/>
            <person name="Murat C."/>
            <person name="Poggeler S."/>
            <person name="Quandt C.A."/>
            <person name="Sperisen C."/>
            <person name="Tritt A."/>
            <person name="Tisserant E."/>
            <person name="Crous P.W."/>
            <person name="Henrissat B."/>
            <person name="Nehls U."/>
            <person name="Egli S."/>
            <person name="Spatafora J.W."/>
            <person name="Grigoriev I.V."/>
            <person name="Martin F.M."/>
        </authorList>
    </citation>
    <scope>NUCLEOTIDE SEQUENCE [LARGE SCALE GENOMIC DNA]</scope>
    <source>
        <strain evidence="8 9">CBS 459.81</strain>
    </source>
</reference>
<dbReference type="AlphaFoldDB" id="A0A8E2EFJ4"/>
<evidence type="ECO:0000256" key="5">
    <source>
        <dbReference type="SAM" id="MobiDB-lite"/>
    </source>
</evidence>
<feature type="transmembrane region" description="Helical" evidence="6">
    <location>
        <begin position="387"/>
        <end position="409"/>
    </location>
</feature>
<feature type="transmembrane region" description="Helical" evidence="6">
    <location>
        <begin position="578"/>
        <end position="599"/>
    </location>
</feature>
<feature type="transmembrane region" description="Helical" evidence="6">
    <location>
        <begin position="320"/>
        <end position="340"/>
    </location>
</feature>
<dbReference type="Pfam" id="PF07690">
    <property type="entry name" value="MFS_1"/>
    <property type="match status" value="1"/>
</dbReference>
<dbReference type="OrthoDB" id="2428527at2759"/>
<feature type="transmembrane region" description="Helical" evidence="6">
    <location>
        <begin position="454"/>
        <end position="473"/>
    </location>
</feature>
<evidence type="ECO:0000256" key="4">
    <source>
        <dbReference type="ARBA" id="ARBA00023136"/>
    </source>
</evidence>
<feature type="transmembrane region" description="Helical" evidence="6">
    <location>
        <begin position="127"/>
        <end position="145"/>
    </location>
</feature>
<dbReference type="GO" id="GO:0022857">
    <property type="term" value="F:transmembrane transporter activity"/>
    <property type="evidence" value="ECO:0007669"/>
    <property type="project" value="InterPro"/>
</dbReference>
<dbReference type="Gene3D" id="1.20.1250.20">
    <property type="entry name" value="MFS general substrate transporter like domains"/>
    <property type="match status" value="2"/>
</dbReference>
<proteinExistence type="predicted"/>
<dbReference type="InterPro" id="IPR020846">
    <property type="entry name" value="MFS_dom"/>
</dbReference>
<dbReference type="InterPro" id="IPR011701">
    <property type="entry name" value="MFS"/>
</dbReference>
<feature type="transmembrane region" description="Helical" evidence="6">
    <location>
        <begin position="196"/>
        <end position="213"/>
    </location>
</feature>
<feature type="transmembrane region" description="Helical" evidence="6">
    <location>
        <begin position="287"/>
        <end position="308"/>
    </location>
</feature>
<evidence type="ECO:0000256" key="1">
    <source>
        <dbReference type="ARBA" id="ARBA00004141"/>
    </source>
</evidence>
<keyword evidence="9" id="KW-1185">Reference proteome</keyword>
<dbReference type="GO" id="GO:0016020">
    <property type="term" value="C:membrane"/>
    <property type="evidence" value="ECO:0007669"/>
    <property type="project" value="UniProtKB-SubCell"/>
</dbReference>
<feature type="transmembrane region" description="Helical" evidence="6">
    <location>
        <begin position="479"/>
        <end position="505"/>
    </location>
</feature>
<dbReference type="PANTHER" id="PTHR42718">
    <property type="entry name" value="MAJOR FACILITATOR SUPERFAMILY MULTIDRUG TRANSPORTER MFSC"/>
    <property type="match status" value="1"/>
</dbReference>
<dbReference type="EMBL" id="KV744883">
    <property type="protein sequence ID" value="OCK82603.1"/>
    <property type="molecule type" value="Genomic_DNA"/>
</dbReference>
<dbReference type="InterPro" id="IPR036259">
    <property type="entry name" value="MFS_trans_sf"/>
</dbReference>
<dbReference type="CDD" id="cd17476">
    <property type="entry name" value="MFS_Amf1_MDR_like"/>
    <property type="match status" value="1"/>
</dbReference>
<feature type="transmembrane region" description="Helical" evidence="6">
    <location>
        <begin position="165"/>
        <end position="184"/>
    </location>
</feature>
<feature type="domain" description="Major facilitator superfamily (MFS) profile" evidence="7">
    <location>
        <begin position="129"/>
        <end position="601"/>
    </location>
</feature>
<evidence type="ECO:0000256" key="2">
    <source>
        <dbReference type="ARBA" id="ARBA00022692"/>
    </source>
</evidence>
<feature type="region of interest" description="Disordered" evidence="5">
    <location>
        <begin position="97"/>
        <end position="117"/>
    </location>
</feature>
<feature type="transmembrane region" description="Helical" evidence="6">
    <location>
        <begin position="352"/>
        <end position="375"/>
    </location>
</feature>
<keyword evidence="2 6" id="KW-0812">Transmembrane</keyword>
<feature type="transmembrane region" description="Helical" evidence="6">
    <location>
        <begin position="517"/>
        <end position="539"/>
    </location>
</feature>
<feature type="transmembrane region" description="Helical" evidence="6">
    <location>
        <begin position="256"/>
        <end position="281"/>
    </location>
</feature>
<keyword evidence="4 6" id="KW-0472">Membrane</keyword>
<keyword evidence="3 6" id="KW-1133">Transmembrane helix</keyword>
<evidence type="ECO:0000313" key="8">
    <source>
        <dbReference type="EMBL" id="OCK82603.1"/>
    </source>
</evidence>
<gene>
    <name evidence="8" type="ORF">K432DRAFT_215527</name>
</gene>
<dbReference type="SUPFAM" id="SSF103473">
    <property type="entry name" value="MFS general substrate transporter"/>
    <property type="match status" value="1"/>
</dbReference>
<evidence type="ECO:0000256" key="6">
    <source>
        <dbReference type="SAM" id="Phobius"/>
    </source>
</evidence>
<feature type="region of interest" description="Disordered" evidence="5">
    <location>
        <begin position="1"/>
        <end position="22"/>
    </location>
</feature>
<name>A0A8E2EFJ4_9PEZI</name>
<evidence type="ECO:0000259" key="7">
    <source>
        <dbReference type="PROSITE" id="PS50850"/>
    </source>
</evidence>
<protein>
    <submittedName>
        <fullName evidence="8">MFS general substrate transporter</fullName>
    </submittedName>
</protein>
<evidence type="ECO:0000256" key="3">
    <source>
        <dbReference type="ARBA" id="ARBA00022989"/>
    </source>
</evidence>
<feature type="transmembrane region" description="Helical" evidence="6">
    <location>
        <begin position="219"/>
        <end position="244"/>
    </location>
</feature>
<dbReference type="Proteomes" id="UP000250266">
    <property type="component" value="Unassembled WGS sequence"/>
</dbReference>
<evidence type="ECO:0000313" key="9">
    <source>
        <dbReference type="Proteomes" id="UP000250266"/>
    </source>
</evidence>
<organism evidence="8 9">
    <name type="scientific">Lepidopterella palustris CBS 459.81</name>
    <dbReference type="NCBI Taxonomy" id="1314670"/>
    <lineage>
        <taxon>Eukaryota</taxon>
        <taxon>Fungi</taxon>
        <taxon>Dikarya</taxon>
        <taxon>Ascomycota</taxon>
        <taxon>Pezizomycotina</taxon>
        <taxon>Dothideomycetes</taxon>
        <taxon>Pleosporomycetidae</taxon>
        <taxon>Mytilinidiales</taxon>
        <taxon>Argynnaceae</taxon>
        <taxon>Lepidopterella</taxon>
    </lineage>
</organism>
<feature type="transmembrane region" description="Helical" evidence="6">
    <location>
        <begin position="429"/>
        <end position="447"/>
    </location>
</feature>
<accession>A0A8E2EFJ4</accession>
<dbReference type="PANTHER" id="PTHR42718:SF1">
    <property type="entry name" value="LOW AFFINITY AMMONIUM TRANSPORTER"/>
    <property type="match status" value="1"/>
</dbReference>
<sequence>MTSSITTTQFLNASDSPETLQTSSKRFPAIPLTCTNNPTLSFQVAAPSMAELAQPTSLDGDKSPSSFEAVLENRFWDSPLGSEKLFDQDDNKNVSALPSSIGSASSGSSNEPPKSSITPSMSRIHEFAFLIVVCLAQFLSLGALNQTVAPVMILARFFHIHDYGTLSWFSAAYSMTVGTFILPAGRLGDMYGHKRVFLIGWAWFCIWSLITGFCYKSGVILFSICRAFQGMGPALLVPNAIALIGRTFPIGIKRNTAFACFGAAGPTGATAGAFFAALLAQLAWWPWSFWILSIVCLCVMFLSYLIIPSEKRSVSADRPTFDYLGCVTGVTGLVLINFALNQAPLIGWGEPYIPTLLVLGFLSMAAFVWVELYFTSHPLIPIRGLQLDAAFALACIAAGWGSHGIWAYYLYLFLEHLRGHSALLTSAETSPVAITGVFFAFSTVWLLRRIPVSSVMLIAMVFFMVGSLLMATTPLHQTYWAQTFLSIVLMPGAMNLSFPAATILLSSALPKEKQGIAASLVSTMVNYSISCGLGLAGSINRYTIQRASNERGLQGHPAPLAVTTPEVVAARLEGLRCAYWFAVGLGALGVLIAGVFIFVTKKRARAEGK</sequence>
<comment type="subcellular location">
    <subcellularLocation>
        <location evidence="1">Membrane</location>
        <topology evidence="1">Multi-pass membrane protein</topology>
    </subcellularLocation>
</comment>
<dbReference type="PROSITE" id="PS50850">
    <property type="entry name" value="MFS"/>
    <property type="match status" value="1"/>
</dbReference>